<dbReference type="EC" id="1.3.1.12" evidence="3"/>
<dbReference type="Gene3D" id="1.10.3660.10">
    <property type="entry name" value="6-phosphogluconate dehydrogenase C-terminal like domain"/>
    <property type="match status" value="1"/>
</dbReference>
<evidence type="ECO:0000313" key="4">
    <source>
        <dbReference type="Proteomes" id="UP001185092"/>
    </source>
</evidence>
<dbReference type="InterPro" id="IPR046826">
    <property type="entry name" value="PDH_N"/>
</dbReference>
<name>A0AAE3XNK1_9BACT</name>
<dbReference type="InterPro" id="IPR003099">
    <property type="entry name" value="Prephen_DH"/>
</dbReference>
<dbReference type="InterPro" id="IPR036291">
    <property type="entry name" value="NAD(P)-bd_dom_sf"/>
</dbReference>
<dbReference type="PANTHER" id="PTHR21363">
    <property type="entry name" value="PREPHENATE DEHYDROGENASE"/>
    <property type="match status" value="1"/>
</dbReference>
<evidence type="ECO:0000256" key="1">
    <source>
        <dbReference type="ARBA" id="ARBA00023002"/>
    </source>
</evidence>
<evidence type="ECO:0000259" key="2">
    <source>
        <dbReference type="PROSITE" id="PS51176"/>
    </source>
</evidence>
<dbReference type="GO" id="GO:0006571">
    <property type="term" value="P:tyrosine biosynthetic process"/>
    <property type="evidence" value="ECO:0007669"/>
    <property type="project" value="InterPro"/>
</dbReference>
<proteinExistence type="predicted"/>
<dbReference type="EMBL" id="JAVDQD010000003">
    <property type="protein sequence ID" value="MDR6239780.1"/>
    <property type="molecule type" value="Genomic_DNA"/>
</dbReference>
<dbReference type="FunFam" id="3.40.50.720:FF:000208">
    <property type="entry name" value="Prephenate dehydrogenase"/>
    <property type="match status" value="1"/>
</dbReference>
<dbReference type="Gene3D" id="3.40.50.720">
    <property type="entry name" value="NAD(P)-binding Rossmann-like Domain"/>
    <property type="match status" value="1"/>
</dbReference>
<keyword evidence="4" id="KW-1185">Reference proteome</keyword>
<protein>
    <submittedName>
        <fullName evidence="3">Prephenate dehydrogenase</fullName>
        <ecNumber evidence="3">1.3.1.12</ecNumber>
    </submittedName>
</protein>
<dbReference type="Pfam" id="PF20463">
    <property type="entry name" value="PDH_C"/>
    <property type="match status" value="1"/>
</dbReference>
<evidence type="ECO:0000313" key="3">
    <source>
        <dbReference type="EMBL" id="MDR6239780.1"/>
    </source>
</evidence>
<accession>A0AAE3XNK1</accession>
<dbReference type="AlphaFoldDB" id="A0AAE3XNK1"/>
<reference evidence="3" key="1">
    <citation type="submission" date="2023-07" db="EMBL/GenBank/DDBJ databases">
        <title>Genomic Encyclopedia of Type Strains, Phase IV (KMG-IV): sequencing the most valuable type-strain genomes for metagenomic binning, comparative biology and taxonomic classification.</title>
        <authorList>
            <person name="Goeker M."/>
        </authorList>
    </citation>
    <scope>NUCLEOTIDE SEQUENCE</scope>
    <source>
        <strain evidence="3">DSM 26174</strain>
    </source>
</reference>
<dbReference type="InterPro" id="IPR008927">
    <property type="entry name" value="6-PGluconate_DH-like_C_sf"/>
</dbReference>
<dbReference type="InterPro" id="IPR046825">
    <property type="entry name" value="PDH_C"/>
</dbReference>
<dbReference type="GO" id="GO:0004665">
    <property type="term" value="F:prephenate dehydrogenase (NADP+) activity"/>
    <property type="evidence" value="ECO:0007669"/>
    <property type="project" value="InterPro"/>
</dbReference>
<dbReference type="SUPFAM" id="SSF48179">
    <property type="entry name" value="6-phosphogluconate dehydrogenase C-terminal domain-like"/>
    <property type="match status" value="1"/>
</dbReference>
<organism evidence="3 4">
    <name type="scientific">Aureibacter tunicatorum</name>
    <dbReference type="NCBI Taxonomy" id="866807"/>
    <lineage>
        <taxon>Bacteria</taxon>
        <taxon>Pseudomonadati</taxon>
        <taxon>Bacteroidota</taxon>
        <taxon>Cytophagia</taxon>
        <taxon>Cytophagales</taxon>
        <taxon>Persicobacteraceae</taxon>
        <taxon>Aureibacter</taxon>
    </lineage>
</organism>
<dbReference type="Pfam" id="PF02153">
    <property type="entry name" value="PDH_N"/>
    <property type="match status" value="1"/>
</dbReference>
<feature type="domain" description="Prephenate/arogenate dehydrogenase" evidence="2">
    <location>
        <begin position="1"/>
        <end position="289"/>
    </location>
</feature>
<dbReference type="PROSITE" id="PS51176">
    <property type="entry name" value="PDH_ADH"/>
    <property type="match status" value="1"/>
</dbReference>
<sequence length="311" mass="34580">MNVTIIGLGLLGGSFALGLKESQLFDNLNIIGVDKNPDHAIKAKELGIIDQIDELDEAIKRSEMVVLATPVDIMVKQAPIVLEKLPEKALLIDLGSTKGDICEAVRSHAKRDQFLALHPIAGTENSGPEAAFASLFTNKMMIICDHELSDKQGLELILQICEKFQMRVSYMNSKEHDLHIAYVSHLSHISSFALGLTVLEKEQNEKNIFNMAGSGFSSTVRLAKSSPAMWSPIFQQNAGNISEALDAYISKLQEFKAVIDNQNTSKSYELMEEANDIRRVLLGISKTEIKDKKGKKWYQYLKDKFLKPKSA</sequence>
<gene>
    <name evidence="3" type="ORF">HNQ88_002828</name>
</gene>
<comment type="caution">
    <text evidence="3">The sequence shown here is derived from an EMBL/GenBank/DDBJ whole genome shotgun (WGS) entry which is preliminary data.</text>
</comment>
<dbReference type="InterPro" id="IPR050812">
    <property type="entry name" value="Preph/Arog_dehydrog"/>
</dbReference>
<dbReference type="GO" id="GO:0008977">
    <property type="term" value="F:prephenate dehydrogenase (NAD+) activity"/>
    <property type="evidence" value="ECO:0007669"/>
    <property type="project" value="UniProtKB-EC"/>
</dbReference>
<dbReference type="PANTHER" id="PTHR21363:SF0">
    <property type="entry name" value="PREPHENATE DEHYDROGENASE [NADP(+)]"/>
    <property type="match status" value="1"/>
</dbReference>
<dbReference type="RefSeq" id="WP_309939544.1">
    <property type="nucleotide sequence ID" value="NZ_AP025305.1"/>
</dbReference>
<dbReference type="SUPFAM" id="SSF51735">
    <property type="entry name" value="NAD(P)-binding Rossmann-fold domains"/>
    <property type="match status" value="1"/>
</dbReference>
<dbReference type="Proteomes" id="UP001185092">
    <property type="component" value="Unassembled WGS sequence"/>
</dbReference>
<keyword evidence="1 3" id="KW-0560">Oxidoreductase</keyword>
<dbReference type="GO" id="GO:0070403">
    <property type="term" value="F:NAD+ binding"/>
    <property type="evidence" value="ECO:0007669"/>
    <property type="project" value="InterPro"/>
</dbReference>
<dbReference type="NCBIfam" id="NF006307">
    <property type="entry name" value="PRK08507.1"/>
    <property type="match status" value="1"/>
</dbReference>